<gene>
    <name evidence="1" type="ORF">JCM9152_2058</name>
</gene>
<name>W4QH22_9BACI</name>
<evidence type="ECO:0000313" key="1">
    <source>
        <dbReference type="EMBL" id="GAE30644.1"/>
    </source>
</evidence>
<reference evidence="1" key="1">
    <citation type="journal article" date="2014" name="Genome Announc.">
        <title>Draft Genome Sequences of Three Alkaliphilic Bacillus Strains, Bacillus wakoensis JCM 9140T, Bacillus akibai JCM 9157T, and Bacillus hemicellulosilyticus JCM 9152T.</title>
        <authorList>
            <person name="Yuki M."/>
            <person name="Oshima K."/>
            <person name="Suda W."/>
            <person name="Oshida Y."/>
            <person name="Kitamura K."/>
            <person name="Iida T."/>
            <person name="Hattori M."/>
            <person name="Ohkuma M."/>
        </authorList>
    </citation>
    <scope>NUCLEOTIDE SEQUENCE [LARGE SCALE GENOMIC DNA]</scope>
    <source>
        <strain evidence="1">JCM 9152</strain>
    </source>
</reference>
<keyword evidence="2" id="KW-1185">Reference proteome</keyword>
<dbReference type="EMBL" id="BAUU01000012">
    <property type="protein sequence ID" value="GAE30644.1"/>
    <property type="molecule type" value="Genomic_DNA"/>
</dbReference>
<comment type="caution">
    <text evidence="1">The sequence shown here is derived from an EMBL/GenBank/DDBJ whole genome shotgun (WGS) entry which is preliminary data.</text>
</comment>
<organism evidence="1 2">
    <name type="scientific">Halalkalibacter hemicellulosilyticusJCM 9152</name>
    <dbReference type="NCBI Taxonomy" id="1236971"/>
    <lineage>
        <taxon>Bacteria</taxon>
        <taxon>Bacillati</taxon>
        <taxon>Bacillota</taxon>
        <taxon>Bacilli</taxon>
        <taxon>Bacillales</taxon>
        <taxon>Bacillaceae</taxon>
        <taxon>Halalkalibacter</taxon>
    </lineage>
</organism>
<protein>
    <submittedName>
        <fullName evidence="1">Uncharacterized protein</fullName>
    </submittedName>
</protein>
<dbReference type="AlphaFoldDB" id="W4QH22"/>
<proteinExistence type="predicted"/>
<dbReference type="Proteomes" id="UP000018895">
    <property type="component" value="Unassembled WGS sequence"/>
</dbReference>
<accession>W4QH22</accession>
<evidence type="ECO:0000313" key="2">
    <source>
        <dbReference type="Proteomes" id="UP000018895"/>
    </source>
</evidence>
<sequence length="102" mass="11943">MVKEARGKAMIDLEFEDYHECTFTNLHVKETYEVNQWTHYVIAFSGDAPKELVDPEALVILSGQTILQVVLRDEGCDCHLFQFTENEKKQFEQWVQQHVLVN</sequence>